<dbReference type="InterPro" id="IPR036412">
    <property type="entry name" value="HAD-like_sf"/>
</dbReference>
<evidence type="ECO:0000313" key="2">
    <source>
        <dbReference type="EMBL" id="MBT1587510.1"/>
    </source>
</evidence>
<protein>
    <recommendedName>
        <fullName evidence="1">SIS domain-containing protein</fullName>
    </recommendedName>
</protein>
<gene>
    <name evidence="2" type="ORF">KK097_06730</name>
</gene>
<dbReference type="RefSeq" id="WP_214544132.1">
    <property type="nucleotide sequence ID" value="NZ_JAHEWS010000008.1"/>
</dbReference>
<evidence type="ECO:0000313" key="3">
    <source>
        <dbReference type="Proteomes" id="UP001519641"/>
    </source>
</evidence>
<accession>A0ABS5VFL2</accession>
<dbReference type="Gene3D" id="3.40.50.10490">
    <property type="entry name" value="Glucose-6-phosphate isomerase like protein, domain 1"/>
    <property type="match status" value="1"/>
</dbReference>
<dbReference type="EMBL" id="JAHEWS010000008">
    <property type="protein sequence ID" value="MBT1587510.1"/>
    <property type="molecule type" value="Genomic_DNA"/>
</dbReference>
<dbReference type="InterPro" id="IPR046348">
    <property type="entry name" value="SIS_dom_sf"/>
</dbReference>
<dbReference type="PROSITE" id="PS51464">
    <property type="entry name" value="SIS"/>
    <property type="match status" value="1"/>
</dbReference>
<keyword evidence="3" id="KW-1185">Reference proteome</keyword>
<sequence length="614" mass="65279">MPFDPTADYRDETGELPQVYRLAAAVAVDKTLRRLMSAQHAYMVASGGAAPAAAIAAMLHSDNGASAEIVSPLAFIERRALPPDSIAVVFSARARHPDSSMAVSHALAHGLNVVLLTTRSPSELAAPFNNSRVHVITVPTVRPKDGFLATGSVLSMSTVVARAYESTLPPALSLPALPELTSEGPLVVLYGSGGYAAALDIQIRYEELGLAPVELADYRNFAHGRHVGLQRRASHASVLALITPEVEALAERTLRTVPSVIRIVRIRTTTPGVAGSLHLLAAAMQTPTLRAAAQNLSLSKPPVPAFGRELYHLPFKRLFPTPEDNPVTRKARAIGTTFSDALPLVEVAYDRWRLGVGRQRFTTIVLDYDGTCVDTTARFELPRAEIRDALLQLLQDGLQLAFASGRGSSLYTTLQAWVPEHLRSQVKLGLHNGAWEQALDAPLTQPTDEAAWVQEVCASLAAYVELGAIVVRQGHQQVGVEPVGNGASVAAARSIVDSVVAFLDAPVQVVSSGHSVDVVAANSGKAPFLRKLQQRSGATLAVGDQGAPGGNDFALLTATRLSVSVDRCSPALDRCWPLGRSGQRGPDALLDVIGMLHTSNGGTRLVPPKVKNRT</sequence>
<dbReference type="InterPro" id="IPR001347">
    <property type="entry name" value="SIS_dom"/>
</dbReference>
<evidence type="ECO:0000259" key="1">
    <source>
        <dbReference type="PROSITE" id="PS51464"/>
    </source>
</evidence>
<organism evidence="2 3">
    <name type="scientific">Curtobacterium aurantiacum</name>
    <dbReference type="NCBI Taxonomy" id="3236919"/>
    <lineage>
        <taxon>Bacteria</taxon>
        <taxon>Bacillati</taxon>
        <taxon>Actinomycetota</taxon>
        <taxon>Actinomycetes</taxon>
        <taxon>Micrococcales</taxon>
        <taxon>Microbacteriaceae</taxon>
        <taxon>Curtobacterium</taxon>
    </lineage>
</organism>
<dbReference type="Gene3D" id="3.40.50.1000">
    <property type="entry name" value="HAD superfamily/HAD-like"/>
    <property type="match status" value="1"/>
</dbReference>
<feature type="domain" description="SIS" evidence="1">
    <location>
        <begin position="31"/>
        <end position="169"/>
    </location>
</feature>
<dbReference type="Gene3D" id="3.90.1070.10">
    <property type="match status" value="1"/>
</dbReference>
<name>A0ABS5VFL2_9MICO</name>
<proteinExistence type="predicted"/>
<dbReference type="Proteomes" id="UP001519641">
    <property type="component" value="Unassembled WGS sequence"/>
</dbReference>
<comment type="caution">
    <text evidence="2">The sequence shown here is derived from an EMBL/GenBank/DDBJ whole genome shotgun (WGS) entry which is preliminary data.</text>
</comment>
<dbReference type="InterPro" id="IPR023214">
    <property type="entry name" value="HAD_sf"/>
</dbReference>
<dbReference type="SUPFAM" id="SSF56784">
    <property type="entry name" value="HAD-like"/>
    <property type="match status" value="1"/>
</dbReference>
<dbReference type="SUPFAM" id="SSF53697">
    <property type="entry name" value="SIS domain"/>
    <property type="match status" value="1"/>
</dbReference>
<reference evidence="2 3" key="1">
    <citation type="submission" date="2021-05" db="EMBL/GenBank/DDBJ databases">
        <title>Whole genome sequence of Curtobacterium flaccumfaciens pv. flaccumfaciens strain CFBP 8819.</title>
        <authorList>
            <person name="Osdaghi E."/>
            <person name="Taghouti G."/>
            <person name="Portier P."/>
            <person name="Fazliarab A."/>
            <person name="Taghavi S.M."/>
            <person name="Briand M."/>
            <person name="Le-Saux M."/>
            <person name="Jacques M.-A."/>
        </authorList>
    </citation>
    <scope>NUCLEOTIDE SEQUENCE [LARGE SCALE GENOMIC DNA]</scope>
    <source>
        <strain evidence="2 3">CFBP 8819</strain>
    </source>
</reference>